<evidence type="ECO:0000313" key="2">
    <source>
        <dbReference type="EMBL" id="SMO64753.1"/>
    </source>
</evidence>
<protein>
    <submittedName>
        <fullName evidence="2">Uncharacterized protein</fullName>
    </submittedName>
</protein>
<evidence type="ECO:0000313" key="3">
    <source>
        <dbReference type="Proteomes" id="UP000317315"/>
    </source>
</evidence>
<name>A0A521CZ95_9BACT</name>
<proteinExistence type="predicted"/>
<keyword evidence="3" id="KW-1185">Reference proteome</keyword>
<sequence length="134" mass="15105">MKLLYLFLLTGIFTNQVFAVDPFVNPIKLKEERLKTLKKEVVQTEEASIFSSVILKPLDELSIQGVISSGNSHKLVLEDPSTGEVFILKEGEPISKNEKIVKITPEKVIIAVYKRQGRHLIKSYRILKVNLGGE</sequence>
<feature type="signal peptide" evidence="1">
    <location>
        <begin position="1"/>
        <end position="19"/>
    </location>
</feature>
<accession>A0A521CZ95</accession>
<dbReference type="EMBL" id="FXTM01000016">
    <property type="protein sequence ID" value="SMO64753.1"/>
    <property type="molecule type" value="Genomic_DNA"/>
</dbReference>
<feature type="chain" id="PRO_5021767796" evidence="1">
    <location>
        <begin position="20"/>
        <end position="134"/>
    </location>
</feature>
<dbReference type="Proteomes" id="UP000317315">
    <property type="component" value="Unassembled WGS sequence"/>
</dbReference>
<gene>
    <name evidence="2" type="ORF">SAMN06269117_11617</name>
</gene>
<reference evidence="2 3" key="1">
    <citation type="submission" date="2017-05" db="EMBL/GenBank/DDBJ databases">
        <authorList>
            <person name="Varghese N."/>
            <person name="Submissions S."/>
        </authorList>
    </citation>
    <scope>NUCLEOTIDE SEQUENCE [LARGE SCALE GENOMIC DNA]</scope>
    <source>
        <strain evidence="2 3">DSM 16304</strain>
    </source>
</reference>
<organism evidence="2 3">
    <name type="scientific">Balnearium lithotrophicum</name>
    <dbReference type="NCBI Taxonomy" id="223788"/>
    <lineage>
        <taxon>Bacteria</taxon>
        <taxon>Pseudomonadati</taxon>
        <taxon>Aquificota</taxon>
        <taxon>Aquificia</taxon>
        <taxon>Desulfurobacteriales</taxon>
        <taxon>Desulfurobacteriaceae</taxon>
        <taxon>Balnearium</taxon>
    </lineage>
</organism>
<dbReference type="RefSeq" id="WP_142935785.1">
    <property type="nucleotide sequence ID" value="NZ_FXTM01000016.1"/>
</dbReference>
<dbReference type="AlphaFoldDB" id="A0A521CZ95"/>
<dbReference type="Gene3D" id="2.30.30.830">
    <property type="match status" value="1"/>
</dbReference>
<evidence type="ECO:0000256" key="1">
    <source>
        <dbReference type="SAM" id="SignalP"/>
    </source>
</evidence>
<keyword evidence="1" id="KW-0732">Signal</keyword>
<dbReference type="OrthoDB" id="15308at2"/>